<organism evidence="2 3">
    <name type="scientific">Cyclotella atomus</name>
    <dbReference type="NCBI Taxonomy" id="382360"/>
    <lineage>
        <taxon>Eukaryota</taxon>
        <taxon>Sar</taxon>
        <taxon>Stramenopiles</taxon>
        <taxon>Ochrophyta</taxon>
        <taxon>Bacillariophyta</taxon>
        <taxon>Coscinodiscophyceae</taxon>
        <taxon>Thalassiosirophycidae</taxon>
        <taxon>Stephanodiscales</taxon>
        <taxon>Stephanodiscaceae</taxon>
        <taxon>Cyclotella</taxon>
    </lineage>
</organism>
<evidence type="ECO:0000313" key="3">
    <source>
        <dbReference type="Proteomes" id="UP001530400"/>
    </source>
</evidence>
<dbReference type="AlphaFoldDB" id="A0ABD3PR39"/>
<comment type="caution">
    <text evidence="2">The sequence shown here is derived from an EMBL/GenBank/DDBJ whole genome shotgun (WGS) entry which is preliminary data.</text>
</comment>
<sequence length="164" mass="17652">MLLNNGDVMNPTPLKRTSRFDDDEISTDTNGSFLGDIHVLTTLLSAASPLNVYSSQSHDVDFGIESDSSFVGYIDGVHLFRENMSKPPGDGGEESAALQVDCVEEYDYTVATSQSTEGSSNPSVGAKCVDGTDRGLKKGKKKSFKGIVSSIRRTLCCTSIKQKE</sequence>
<name>A0ABD3PR39_9STRA</name>
<evidence type="ECO:0000313" key="2">
    <source>
        <dbReference type="EMBL" id="KAL3790392.1"/>
    </source>
</evidence>
<dbReference type="Proteomes" id="UP001530400">
    <property type="component" value="Unassembled WGS sequence"/>
</dbReference>
<feature type="region of interest" description="Disordered" evidence="1">
    <location>
        <begin position="1"/>
        <end position="23"/>
    </location>
</feature>
<accession>A0ABD3PR39</accession>
<reference evidence="2 3" key="1">
    <citation type="submission" date="2024-10" db="EMBL/GenBank/DDBJ databases">
        <title>Updated reference genomes for cyclostephanoid diatoms.</title>
        <authorList>
            <person name="Roberts W.R."/>
            <person name="Alverson A.J."/>
        </authorList>
    </citation>
    <scope>NUCLEOTIDE SEQUENCE [LARGE SCALE GENOMIC DNA]</scope>
    <source>
        <strain evidence="2 3">AJA010-31</strain>
    </source>
</reference>
<dbReference type="EMBL" id="JALLPJ020000502">
    <property type="protein sequence ID" value="KAL3790392.1"/>
    <property type="molecule type" value="Genomic_DNA"/>
</dbReference>
<evidence type="ECO:0000256" key="1">
    <source>
        <dbReference type="SAM" id="MobiDB-lite"/>
    </source>
</evidence>
<keyword evidence="3" id="KW-1185">Reference proteome</keyword>
<protein>
    <submittedName>
        <fullName evidence="2">Uncharacterized protein</fullName>
    </submittedName>
</protein>
<proteinExistence type="predicted"/>
<gene>
    <name evidence="2" type="ORF">ACHAWO_011607</name>
</gene>